<evidence type="ECO:0000313" key="1">
    <source>
        <dbReference type="EMBL" id="EQD79696.1"/>
    </source>
</evidence>
<name>T1C2M3_9ZZZZ</name>
<gene>
    <name evidence="1" type="ORF">B1B_00075</name>
</gene>
<dbReference type="GO" id="GO:0009263">
    <property type="term" value="P:deoxyribonucleotide biosynthetic process"/>
    <property type="evidence" value="ECO:0007669"/>
    <property type="project" value="InterPro"/>
</dbReference>
<reference evidence="1" key="2">
    <citation type="journal article" date="2014" name="ISME J.">
        <title>Microbial stratification in low pH oxic and suboxic macroscopic growths along an acid mine drainage.</title>
        <authorList>
            <person name="Mendez-Garcia C."/>
            <person name="Mesa V."/>
            <person name="Sprenger R.R."/>
            <person name="Richter M."/>
            <person name="Diez M.S."/>
            <person name="Solano J."/>
            <person name="Bargiela R."/>
            <person name="Golyshina O.V."/>
            <person name="Manteca A."/>
            <person name="Ramos J.L."/>
            <person name="Gallego J.R."/>
            <person name="Llorente I."/>
            <person name="Martins Dos Santos V.A."/>
            <person name="Jensen O.N."/>
            <person name="Pelaez A.I."/>
            <person name="Sanchez J."/>
            <person name="Ferrer M."/>
        </authorList>
    </citation>
    <scope>NUCLEOTIDE SEQUENCE</scope>
</reference>
<dbReference type="PANTHER" id="PTHR23409">
    <property type="entry name" value="RIBONUCLEOSIDE-DIPHOSPHATE REDUCTASE SMALL CHAIN"/>
    <property type="match status" value="1"/>
</dbReference>
<sequence length="135" mass="15698">MRFRSGTDKRQYPKLTEAEQTAYKKTLAFLIFLDSIQVDNLGALALYITAPEVVACLKTQTFFETIHAQSYDYLLTSVVDSLTRDEVYTMWKGDANLLTRNKFITDQYQEFIDNPNERAFLRSCMADYLLEGVYF</sequence>
<feature type="non-terminal residue" evidence="1">
    <location>
        <position position="135"/>
    </location>
</feature>
<dbReference type="SUPFAM" id="SSF47240">
    <property type="entry name" value="Ferritin-like"/>
    <property type="match status" value="1"/>
</dbReference>
<comment type="caution">
    <text evidence="1">The sequence shown here is derived from an EMBL/GenBank/DDBJ whole genome shotgun (WGS) entry which is preliminary data.</text>
</comment>
<reference evidence="1" key="1">
    <citation type="submission" date="2013-08" db="EMBL/GenBank/DDBJ databases">
        <authorList>
            <person name="Mendez C."/>
            <person name="Richter M."/>
            <person name="Ferrer M."/>
            <person name="Sanchez J."/>
        </authorList>
    </citation>
    <scope>NUCLEOTIDE SEQUENCE</scope>
</reference>
<dbReference type="GO" id="GO:0016491">
    <property type="term" value="F:oxidoreductase activity"/>
    <property type="evidence" value="ECO:0007669"/>
    <property type="project" value="InterPro"/>
</dbReference>
<dbReference type="Pfam" id="PF00268">
    <property type="entry name" value="Ribonuc_red_sm"/>
    <property type="match status" value="1"/>
</dbReference>
<dbReference type="EMBL" id="AUZY01000058">
    <property type="protein sequence ID" value="EQD79696.1"/>
    <property type="molecule type" value="Genomic_DNA"/>
</dbReference>
<protein>
    <submittedName>
        <fullName evidence="1">Ribonucleoside-diphosphate reductase, beta subunit</fullName>
    </submittedName>
</protein>
<dbReference type="InterPro" id="IPR000358">
    <property type="entry name" value="RNR_small_fam"/>
</dbReference>
<dbReference type="Gene3D" id="1.10.620.20">
    <property type="entry name" value="Ribonucleotide Reductase, subunit A"/>
    <property type="match status" value="1"/>
</dbReference>
<dbReference type="AlphaFoldDB" id="T1C2M3"/>
<dbReference type="InterPro" id="IPR012348">
    <property type="entry name" value="RNR-like"/>
</dbReference>
<dbReference type="PANTHER" id="PTHR23409:SF18">
    <property type="entry name" value="RIBONUCLEOSIDE-DIPHOSPHATE REDUCTASE SUBUNIT M2"/>
    <property type="match status" value="1"/>
</dbReference>
<proteinExistence type="predicted"/>
<organism evidence="1">
    <name type="scientific">mine drainage metagenome</name>
    <dbReference type="NCBI Taxonomy" id="410659"/>
    <lineage>
        <taxon>unclassified sequences</taxon>
        <taxon>metagenomes</taxon>
        <taxon>ecological metagenomes</taxon>
    </lineage>
</organism>
<accession>T1C2M3</accession>
<dbReference type="InterPro" id="IPR009078">
    <property type="entry name" value="Ferritin-like_SF"/>
</dbReference>